<comment type="caution">
    <text evidence="2">The sequence shown here is derived from an EMBL/GenBank/DDBJ whole genome shotgun (WGS) entry which is preliminary data.</text>
</comment>
<keyword evidence="3" id="KW-1185">Reference proteome</keyword>
<dbReference type="RefSeq" id="WP_379696045.1">
    <property type="nucleotide sequence ID" value="NZ_JBHSXH010000015.1"/>
</dbReference>
<name>A0ABD5U3G3_9EURY</name>
<dbReference type="SUPFAM" id="SSF46785">
    <property type="entry name" value="Winged helix' DNA-binding domain"/>
    <property type="match status" value="1"/>
</dbReference>
<gene>
    <name evidence="2" type="ORF">ACFQEV_11625</name>
</gene>
<reference evidence="2 3" key="1">
    <citation type="journal article" date="2019" name="Int. J. Syst. Evol. Microbiol.">
        <title>The Global Catalogue of Microorganisms (GCM) 10K type strain sequencing project: providing services to taxonomists for standard genome sequencing and annotation.</title>
        <authorList>
            <consortium name="The Broad Institute Genomics Platform"/>
            <consortium name="The Broad Institute Genome Sequencing Center for Infectious Disease"/>
            <person name="Wu L."/>
            <person name="Ma J."/>
        </authorList>
    </citation>
    <scope>NUCLEOTIDE SEQUENCE [LARGE SCALE GENOMIC DNA]</scope>
    <source>
        <strain evidence="2 3">YIM 94188</strain>
    </source>
</reference>
<evidence type="ECO:0000313" key="2">
    <source>
        <dbReference type="EMBL" id="MFC6825634.1"/>
    </source>
</evidence>
<dbReference type="InterPro" id="IPR036388">
    <property type="entry name" value="WH-like_DNA-bd_sf"/>
</dbReference>
<evidence type="ECO:0000313" key="3">
    <source>
        <dbReference type="Proteomes" id="UP001596408"/>
    </source>
</evidence>
<organism evidence="2 3">
    <name type="scientific">Halopelagius fulvigenes</name>
    <dbReference type="NCBI Taxonomy" id="1198324"/>
    <lineage>
        <taxon>Archaea</taxon>
        <taxon>Methanobacteriati</taxon>
        <taxon>Methanobacteriota</taxon>
        <taxon>Stenosarchaea group</taxon>
        <taxon>Halobacteria</taxon>
        <taxon>Halobacteriales</taxon>
        <taxon>Haloferacaceae</taxon>
    </lineage>
</organism>
<accession>A0ABD5U3G3</accession>
<dbReference type="AlphaFoldDB" id="A0ABD5U3G3"/>
<dbReference type="EMBL" id="JBHSXH010000015">
    <property type="protein sequence ID" value="MFC6825634.1"/>
    <property type="molecule type" value="Genomic_DNA"/>
</dbReference>
<feature type="region of interest" description="Disordered" evidence="1">
    <location>
        <begin position="80"/>
        <end position="99"/>
    </location>
</feature>
<dbReference type="InterPro" id="IPR036390">
    <property type="entry name" value="WH_DNA-bd_sf"/>
</dbReference>
<proteinExistence type="predicted"/>
<evidence type="ECO:0008006" key="4">
    <source>
        <dbReference type="Google" id="ProtNLM"/>
    </source>
</evidence>
<sequence>MTPGTDERILEYMRAEGNMTPLALSRDGEQPRLDKSRQHMSNRLGKLAERGLVYKLDKGLYGLTEAGEAYLDGRLDARSLEPVADLTDPTGPLPGETEK</sequence>
<dbReference type="Proteomes" id="UP001596408">
    <property type="component" value="Unassembled WGS sequence"/>
</dbReference>
<evidence type="ECO:0000256" key="1">
    <source>
        <dbReference type="SAM" id="MobiDB-lite"/>
    </source>
</evidence>
<dbReference type="Gene3D" id="1.10.10.10">
    <property type="entry name" value="Winged helix-like DNA-binding domain superfamily/Winged helix DNA-binding domain"/>
    <property type="match status" value="1"/>
</dbReference>
<protein>
    <recommendedName>
        <fullName evidence="4">PhiH1 repressor</fullName>
    </recommendedName>
</protein>